<feature type="compositionally biased region" description="Low complexity" evidence="1">
    <location>
        <begin position="72"/>
        <end position="99"/>
    </location>
</feature>
<evidence type="ECO:0000313" key="2">
    <source>
        <dbReference type="EMBL" id="TVY88331.1"/>
    </source>
</evidence>
<reference evidence="2 3" key="1">
    <citation type="submission" date="2018-05" db="EMBL/GenBank/DDBJ databases">
        <title>Genome sequencing and assembly of the regulated plant pathogen Lachnellula willkommii and related sister species for the development of diagnostic species identification markers.</title>
        <authorList>
            <person name="Giroux E."/>
            <person name="Bilodeau G."/>
        </authorList>
    </citation>
    <scope>NUCLEOTIDE SEQUENCE [LARGE SCALE GENOMIC DNA]</scope>
    <source>
        <strain evidence="2 3">CBS 172.35</strain>
    </source>
</reference>
<organism evidence="2 3">
    <name type="scientific">Lachnellula willkommii</name>
    <dbReference type="NCBI Taxonomy" id="215461"/>
    <lineage>
        <taxon>Eukaryota</taxon>
        <taxon>Fungi</taxon>
        <taxon>Dikarya</taxon>
        <taxon>Ascomycota</taxon>
        <taxon>Pezizomycotina</taxon>
        <taxon>Leotiomycetes</taxon>
        <taxon>Helotiales</taxon>
        <taxon>Lachnaceae</taxon>
        <taxon>Lachnellula</taxon>
    </lineage>
</organism>
<protein>
    <submittedName>
        <fullName evidence="2">Uncharacterized protein</fullName>
    </submittedName>
</protein>
<feature type="region of interest" description="Disordered" evidence="1">
    <location>
        <begin position="69"/>
        <end position="107"/>
    </location>
</feature>
<dbReference type="Proteomes" id="UP000315522">
    <property type="component" value="Unassembled WGS sequence"/>
</dbReference>
<feature type="region of interest" description="Disordered" evidence="1">
    <location>
        <begin position="1"/>
        <end position="22"/>
    </location>
</feature>
<gene>
    <name evidence="2" type="ORF">LAWI1_G007490</name>
</gene>
<evidence type="ECO:0000313" key="3">
    <source>
        <dbReference type="Proteomes" id="UP000315522"/>
    </source>
</evidence>
<proteinExistence type="predicted"/>
<dbReference type="EMBL" id="QGML01001798">
    <property type="protein sequence ID" value="TVY88331.1"/>
    <property type="molecule type" value="Genomic_DNA"/>
</dbReference>
<sequence>TTSPSALPSISVSLSHTPPQEPTAAQNLLAANKSLSPGKLRRKSKEALLPEPARFDKFGRRILRAPAPLSRANSSFSTATAASASSVPGSAAGSGAVTPVGGGGVGDEQDIDLTRAKKLLELYEMRSKLLEMGDTGLARSKERVDRVVDQYAKKDLAEREKVARARHLGV</sequence>
<comment type="caution">
    <text evidence="2">The sequence shown here is derived from an EMBL/GenBank/DDBJ whole genome shotgun (WGS) entry which is preliminary data.</text>
</comment>
<dbReference type="AlphaFoldDB" id="A0A559M5U7"/>
<accession>A0A559M5U7</accession>
<evidence type="ECO:0000256" key="1">
    <source>
        <dbReference type="SAM" id="MobiDB-lite"/>
    </source>
</evidence>
<keyword evidence="3" id="KW-1185">Reference proteome</keyword>
<name>A0A559M5U7_9HELO</name>
<feature type="region of interest" description="Disordered" evidence="1">
    <location>
        <begin position="32"/>
        <end position="51"/>
    </location>
</feature>
<feature type="non-terminal residue" evidence="2">
    <location>
        <position position="1"/>
    </location>
</feature>